<dbReference type="InterPro" id="IPR050314">
    <property type="entry name" value="Glycosyl_Hydrlase_18"/>
</dbReference>
<dbReference type="GO" id="GO:0006032">
    <property type="term" value="P:chitin catabolic process"/>
    <property type="evidence" value="ECO:0007669"/>
    <property type="project" value="TreeGrafter"/>
</dbReference>
<dbReference type="Proteomes" id="UP001054252">
    <property type="component" value="Unassembled WGS sequence"/>
</dbReference>
<evidence type="ECO:0000259" key="1">
    <source>
        <dbReference type="PROSITE" id="PS51910"/>
    </source>
</evidence>
<evidence type="ECO:0000313" key="2">
    <source>
        <dbReference type="EMBL" id="GKV50994.1"/>
    </source>
</evidence>
<comment type="caution">
    <text evidence="2">The sequence shown here is derived from an EMBL/GenBank/DDBJ whole genome shotgun (WGS) entry which is preliminary data.</text>
</comment>
<keyword evidence="3" id="KW-1185">Reference proteome</keyword>
<name>A0AAV5MPT3_9ROSI</name>
<dbReference type="PANTHER" id="PTHR11177:SF317">
    <property type="entry name" value="CHITINASE 12-RELATED"/>
    <property type="match status" value="1"/>
</dbReference>
<dbReference type="GO" id="GO:0005975">
    <property type="term" value="P:carbohydrate metabolic process"/>
    <property type="evidence" value="ECO:0007669"/>
    <property type="project" value="InterPro"/>
</dbReference>
<dbReference type="EMBL" id="BPVZ01000419">
    <property type="protein sequence ID" value="GKV50994.1"/>
    <property type="molecule type" value="Genomic_DNA"/>
</dbReference>
<evidence type="ECO:0000313" key="3">
    <source>
        <dbReference type="Proteomes" id="UP001054252"/>
    </source>
</evidence>
<dbReference type="SUPFAM" id="SSF51445">
    <property type="entry name" value="(Trans)glycosidases"/>
    <property type="match status" value="1"/>
</dbReference>
<dbReference type="GO" id="GO:0004568">
    <property type="term" value="F:chitinase activity"/>
    <property type="evidence" value="ECO:0007669"/>
    <property type="project" value="TreeGrafter"/>
</dbReference>
<feature type="domain" description="GH18" evidence="1">
    <location>
        <begin position="1"/>
        <end position="119"/>
    </location>
</feature>
<protein>
    <recommendedName>
        <fullName evidence="1">GH18 domain-containing protein</fullName>
    </recommendedName>
</protein>
<dbReference type="AlphaFoldDB" id="A0AAV5MPT3"/>
<dbReference type="GO" id="GO:0005576">
    <property type="term" value="C:extracellular region"/>
    <property type="evidence" value="ECO:0007669"/>
    <property type="project" value="TreeGrafter"/>
</dbReference>
<dbReference type="GO" id="GO:0008061">
    <property type="term" value="F:chitin binding"/>
    <property type="evidence" value="ECO:0007669"/>
    <property type="project" value="TreeGrafter"/>
</dbReference>
<organism evidence="2 3">
    <name type="scientific">Rubroshorea leprosula</name>
    <dbReference type="NCBI Taxonomy" id="152421"/>
    <lineage>
        <taxon>Eukaryota</taxon>
        <taxon>Viridiplantae</taxon>
        <taxon>Streptophyta</taxon>
        <taxon>Embryophyta</taxon>
        <taxon>Tracheophyta</taxon>
        <taxon>Spermatophyta</taxon>
        <taxon>Magnoliopsida</taxon>
        <taxon>eudicotyledons</taxon>
        <taxon>Gunneridae</taxon>
        <taxon>Pentapetalae</taxon>
        <taxon>rosids</taxon>
        <taxon>malvids</taxon>
        <taxon>Malvales</taxon>
        <taxon>Dipterocarpaceae</taxon>
        <taxon>Rubroshorea</taxon>
    </lineage>
</organism>
<reference evidence="2 3" key="1">
    <citation type="journal article" date="2021" name="Commun. Biol.">
        <title>The genome of Shorea leprosula (Dipterocarpaceae) highlights the ecological relevance of drought in aseasonal tropical rainforests.</title>
        <authorList>
            <person name="Ng K.K.S."/>
            <person name="Kobayashi M.J."/>
            <person name="Fawcett J.A."/>
            <person name="Hatakeyama M."/>
            <person name="Paape T."/>
            <person name="Ng C.H."/>
            <person name="Ang C.C."/>
            <person name="Tnah L.H."/>
            <person name="Lee C.T."/>
            <person name="Nishiyama T."/>
            <person name="Sese J."/>
            <person name="O'Brien M.J."/>
            <person name="Copetti D."/>
            <person name="Mohd Noor M.I."/>
            <person name="Ong R.C."/>
            <person name="Putra M."/>
            <person name="Sireger I.Z."/>
            <person name="Indrioko S."/>
            <person name="Kosugi Y."/>
            <person name="Izuno A."/>
            <person name="Isagi Y."/>
            <person name="Lee S.L."/>
            <person name="Shimizu K.K."/>
        </authorList>
    </citation>
    <scope>NUCLEOTIDE SEQUENCE [LARGE SCALE GENOMIC DNA]</scope>
    <source>
        <strain evidence="2">214</strain>
    </source>
</reference>
<dbReference type="InterPro" id="IPR001223">
    <property type="entry name" value="Glyco_hydro18_cat"/>
</dbReference>
<sequence length="119" mass="13589">MDLDWEFPENPKQMLNLSILFNKWQEAIKAEAKATHRAPLLLTAAVYFSVDFFLSDVERSYPVQSINRNLDWINAMPGSIVRRWLWACRCMEGLGNPKTQISIRSGPMPSAWAQGMIGC</sequence>
<gene>
    <name evidence="2" type="ORF">SLEP1_g57672</name>
</gene>
<dbReference type="Pfam" id="PF00704">
    <property type="entry name" value="Glyco_hydro_18"/>
    <property type="match status" value="1"/>
</dbReference>
<dbReference type="PANTHER" id="PTHR11177">
    <property type="entry name" value="CHITINASE"/>
    <property type="match status" value="1"/>
</dbReference>
<proteinExistence type="predicted"/>
<accession>A0AAV5MPT3</accession>
<dbReference type="PROSITE" id="PS51910">
    <property type="entry name" value="GH18_2"/>
    <property type="match status" value="1"/>
</dbReference>
<dbReference type="Gene3D" id="3.20.20.80">
    <property type="entry name" value="Glycosidases"/>
    <property type="match status" value="1"/>
</dbReference>
<dbReference type="InterPro" id="IPR017853">
    <property type="entry name" value="GH"/>
</dbReference>